<accession>A0ABW8ZMG4</accession>
<dbReference type="RefSeq" id="WP_408326143.1">
    <property type="nucleotide sequence ID" value="NZ_JAQQFH010000002.1"/>
</dbReference>
<evidence type="ECO:0000313" key="2">
    <source>
        <dbReference type="Proteomes" id="UP001629249"/>
    </source>
</evidence>
<evidence type="ECO:0000313" key="1">
    <source>
        <dbReference type="EMBL" id="MFL9883259.1"/>
    </source>
</evidence>
<reference evidence="1 2" key="1">
    <citation type="journal article" date="2024" name="Chem. Sci.">
        <title>Discovery of megapolipeptins by genome mining of a Burkholderiales bacteria collection.</title>
        <authorList>
            <person name="Paulo B.S."/>
            <person name="Recchia M.J.J."/>
            <person name="Lee S."/>
            <person name="Fergusson C.H."/>
            <person name="Romanowski S.B."/>
            <person name="Hernandez A."/>
            <person name="Krull N."/>
            <person name="Liu D.Y."/>
            <person name="Cavanagh H."/>
            <person name="Bos A."/>
            <person name="Gray C.A."/>
            <person name="Murphy B.T."/>
            <person name="Linington R.G."/>
            <person name="Eustaquio A.S."/>
        </authorList>
    </citation>
    <scope>NUCLEOTIDE SEQUENCE [LARGE SCALE GENOMIC DNA]</scope>
    <source>
        <strain evidence="1 2">RL16-012-BIC-B</strain>
    </source>
</reference>
<dbReference type="EMBL" id="JAQQFN010000005">
    <property type="protein sequence ID" value="MFL9883259.1"/>
    <property type="molecule type" value="Genomic_DNA"/>
</dbReference>
<comment type="caution">
    <text evidence="1">The sequence shown here is derived from an EMBL/GenBank/DDBJ whole genome shotgun (WGS) entry which is preliminary data.</text>
</comment>
<protein>
    <submittedName>
        <fullName evidence="1">Uncharacterized protein</fullName>
    </submittedName>
</protein>
<sequence>MSIPYWRMQVKVCLLVGVVLAVVYPERGSAREILPLCSSVLDALKREAKLREVATAVFGPNPAYVQDDDLTRACVFPVAALEYPDARVLIVGSVPGALYPITEARLSAFFLRPMSGTLRLVTVRRDFASSGSGMGNVGKITAIHFGDDEGIMIAADSNGQGYDQGSVAFYLFRKEGIVSLGTIPTSFSDGGAVDDPGKETHVDGNVEVGKPRADLIRVVYSIRRNGKTRQQPVIWGPKNGKFVPVSGAIPKELNR</sequence>
<proteinExistence type="predicted"/>
<keyword evidence="2" id="KW-1185">Reference proteome</keyword>
<dbReference type="Proteomes" id="UP001629249">
    <property type="component" value="Unassembled WGS sequence"/>
</dbReference>
<organism evidence="1 2">
    <name type="scientific">Paraburkholderia agricolaris</name>
    <dbReference type="NCBI Taxonomy" id="2152888"/>
    <lineage>
        <taxon>Bacteria</taxon>
        <taxon>Pseudomonadati</taxon>
        <taxon>Pseudomonadota</taxon>
        <taxon>Betaproteobacteria</taxon>
        <taxon>Burkholderiales</taxon>
        <taxon>Burkholderiaceae</taxon>
        <taxon>Paraburkholderia</taxon>
    </lineage>
</organism>
<gene>
    <name evidence="1" type="ORF">PQR66_09500</name>
</gene>
<name>A0ABW8ZMG4_9BURK</name>